<evidence type="ECO:0000313" key="2">
    <source>
        <dbReference type="EMBL" id="CAF4249155.1"/>
    </source>
</evidence>
<dbReference type="Proteomes" id="UP000663842">
    <property type="component" value="Unassembled WGS sequence"/>
</dbReference>
<dbReference type="InterPro" id="IPR012337">
    <property type="entry name" value="RNaseH-like_sf"/>
</dbReference>
<dbReference type="InterPro" id="IPR050951">
    <property type="entry name" value="Retrovirus_Pol_polyprotein"/>
</dbReference>
<dbReference type="AlphaFoldDB" id="A0A820EIN2"/>
<comment type="caution">
    <text evidence="2">The sequence shown here is derived from an EMBL/GenBank/DDBJ whole genome shotgun (WGS) entry which is preliminary data.</text>
</comment>
<dbReference type="GO" id="GO:0003676">
    <property type="term" value="F:nucleic acid binding"/>
    <property type="evidence" value="ECO:0007669"/>
    <property type="project" value="InterPro"/>
</dbReference>
<accession>A0A820EIN2</accession>
<reference evidence="2" key="1">
    <citation type="submission" date="2021-02" db="EMBL/GenBank/DDBJ databases">
        <authorList>
            <person name="Nowell W R."/>
        </authorList>
    </citation>
    <scope>NUCLEOTIDE SEQUENCE</scope>
</reference>
<feature type="domain" description="Integrase catalytic" evidence="1">
    <location>
        <begin position="1"/>
        <end position="99"/>
    </location>
</feature>
<evidence type="ECO:0000259" key="1">
    <source>
        <dbReference type="PROSITE" id="PS50994"/>
    </source>
</evidence>
<gene>
    <name evidence="2" type="ORF">UXM345_LOCUS30629</name>
</gene>
<feature type="non-terminal residue" evidence="2">
    <location>
        <position position="1"/>
    </location>
</feature>
<dbReference type="PANTHER" id="PTHR37984">
    <property type="entry name" value="PROTEIN CBG26694"/>
    <property type="match status" value="1"/>
</dbReference>
<protein>
    <recommendedName>
        <fullName evidence="1">Integrase catalytic domain-containing protein</fullName>
    </recommendedName>
</protein>
<dbReference type="SUPFAM" id="SSF53098">
    <property type="entry name" value="Ribonuclease H-like"/>
    <property type="match status" value="1"/>
</dbReference>
<dbReference type="Gene3D" id="3.30.420.10">
    <property type="entry name" value="Ribonuclease H-like superfamily/Ribonuclease H"/>
    <property type="match status" value="1"/>
</dbReference>
<dbReference type="GO" id="GO:0015074">
    <property type="term" value="P:DNA integration"/>
    <property type="evidence" value="ECO:0007669"/>
    <property type="project" value="InterPro"/>
</dbReference>
<organism evidence="2 3">
    <name type="scientific">Rotaria magnacalcarata</name>
    <dbReference type="NCBI Taxonomy" id="392030"/>
    <lineage>
        <taxon>Eukaryota</taxon>
        <taxon>Metazoa</taxon>
        <taxon>Spiralia</taxon>
        <taxon>Gnathifera</taxon>
        <taxon>Rotifera</taxon>
        <taxon>Eurotatoria</taxon>
        <taxon>Bdelloidea</taxon>
        <taxon>Philodinida</taxon>
        <taxon>Philodinidae</taxon>
        <taxon>Rotaria</taxon>
    </lineage>
</organism>
<sequence>FNIKQLRVDNGTEFTSNEFKKFCEKSGIKLTFGNAYSSKSGGKIERLNGTIKQLIKCNIVRDNSSKWVDHVEQAVFTYNTSPHSAINNMSPYELFIKLSNNVSNPIPLKPDDLRDIIENQPNFPYFNVGDTVLKKIDRIGRKTEDSMKPNFDGPYKIVEAAEHRKSFTLESLYGASVRSHYDKLKKLKTPPLWLEKNHFFQKYLWNFYPTNYIEENNINLDQNNYNFDNKYTNSDMSIHQNTPQDYHKDYTLKYKDNKTTNHIFTNPRKRLVQERVNMTWQSDDCNSYSSDEGEIKYFTPLINKLTVKPVSFTNLPIPKSPVNNNCIKIKLLPNLSNNNLSYMMSHPAMNSSNIEENIKIKSNLINDFITITENEEYNLNQTFNNSTTDVTNNTLNISFSPPKTIENIVSENNPILFSRGSQAVRKKNKFSAPPAPSTHTMTTRRKSSLLNNTDVFLHPHLKYALYQESLAFDFACKEAVVTINHVAGTGGHVRNFNVGSDRTALSKNFGKERRLWRNGASQHMPLGRYIQGNGLNRTHFAVKQLLTRQIVNLLRMNDETIHRHSSPIIHKPVPRYCFPPPAINSNIERNIPLNTDTQQYPRNKHPIITLEPQASNNTIPVRVPITKPSLKRNHSPTLDLNILSPISLNNSCSSLEKSSNKVTSFIHDPPTLLKKANSSNSSPLSKRPRIEIPPISKLTISDSYDESIENVVERHCKILENSLRSYRIPKKQPSVLIPKLPFIHIRLVGDSTAHAVFKNLKNIPPNFKLTVSSIKEPNLANCINDLISDAAIAHDDLNQDERLCYVLLAGQQDFTKKTGKSNYEITTSLNINELINNYKRSDLFFSDNCMPKVNIVWTIPLIVDFKRYCGHKHKSYKYDLSETIDRNIFEKSIALRNFNLEIQKYMMSQNNNFINLDFLSDQMTEFNTNMPNLLSGRNSSVTFPSYNYTIDGCHLNATGANRFWDILKPMIERLFY</sequence>
<evidence type="ECO:0000313" key="3">
    <source>
        <dbReference type="Proteomes" id="UP000663842"/>
    </source>
</evidence>
<dbReference type="PANTHER" id="PTHR37984:SF5">
    <property type="entry name" value="PROTEIN NYNRIN-LIKE"/>
    <property type="match status" value="1"/>
</dbReference>
<dbReference type="PROSITE" id="PS50994">
    <property type="entry name" value="INTEGRASE"/>
    <property type="match status" value="1"/>
</dbReference>
<dbReference type="InterPro" id="IPR001584">
    <property type="entry name" value="Integrase_cat-core"/>
</dbReference>
<dbReference type="EMBL" id="CAJOBF010008140">
    <property type="protein sequence ID" value="CAF4249155.1"/>
    <property type="molecule type" value="Genomic_DNA"/>
</dbReference>
<dbReference type="InterPro" id="IPR036397">
    <property type="entry name" value="RNaseH_sf"/>
</dbReference>
<proteinExistence type="predicted"/>
<name>A0A820EIN2_9BILA</name>